<dbReference type="Proteomes" id="UP000287173">
    <property type="component" value="Unassembled WGS sequence"/>
</dbReference>
<dbReference type="AlphaFoldDB" id="A0A430UPR3"/>
<protein>
    <submittedName>
        <fullName evidence="2">Glycosyl transferase</fullName>
    </submittedName>
</protein>
<comment type="caution">
    <text evidence="2">The sequence shown here is derived from an EMBL/GenBank/DDBJ whole genome shotgun (WGS) entry which is preliminary data.</text>
</comment>
<keyword evidence="2" id="KW-0808">Transferase</keyword>
<name>A0A430UPR3_THESC</name>
<dbReference type="GO" id="GO:0016740">
    <property type="term" value="F:transferase activity"/>
    <property type="evidence" value="ECO:0007669"/>
    <property type="project" value="UniProtKB-KW"/>
</dbReference>
<gene>
    <name evidence="2" type="ORF">CSW30_06020</name>
</gene>
<evidence type="ECO:0000313" key="3">
    <source>
        <dbReference type="Proteomes" id="UP000287173"/>
    </source>
</evidence>
<proteinExistence type="predicted"/>
<keyword evidence="1" id="KW-1133">Transmembrane helix</keyword>
<keyword evidence="1" id="KW-0812">Transmembrane</keyword>
<evidence type="ECO:0000313" key="2">
    <source>
        <dbReference type="EMBL" id="RTI09200.1"/>
    </source>
</evidence>
<evidence type="ECO:0000256" key="1">
    <source>
        <dbReference type="SAM" id="Phobius"/>
    </source>
</evidence>
<accession>A0A430UPR3</accession>
<reference evidence="2 3" key="1">
    <citation type="journal article" date="2019" name="Extremophiles">
        <title>Biogeography of thermophiles and predominance of Thermus scotoductus in domestic water heaters.</title>
        <authorList>
            <person name="Wilpiszeski R.L."/>
            <person name="Zhang Z."/>
            <person name="House C.H."/>
        </authorList>
    </citation>
    <scope>NUCLEOTIDE SEQUENCE [LARGE SCALE GENOMIC DNA]</scope>
    <source>
        <strain evidence="2 3">17_S17</strain>
    </source>
</reference>
<feature type="transmembrane region" description="Helical" evidence="1">
    <location>
        <begin position="6"/>
        <end position="27"/>
    </location>
</feature>
<dbReference type="EMBL" id="PEMG01000149">
    <property type="protein sequence ID" value="RTI09200.1"/>
    <property type="molecule type" value="Genomic_DNA"/>
</dbReference>
<sequence length="34" mass="4085">MSGDFFFGVFLFLLLRWLALLFNLLAFPRLRPRP</sequence>
<feature type="non-terminal residue" evidence="2">
    <location>
        <position position="34"/>
    </location>
</feature>
<keyword evidence="1" id="KW-0472">Membrane</keyword>
<organism evidence="2 3">
    <name type="scientific">Thermus scotoductus</name>
    <dbReference type="NCBI Taxonomy" id="37636"/>
    <lineage>
        <taxon>Bacteria</taxon>
        <taxon>Thermotogati</taxon>
        <taxon>Deinococcota</taxon>
        <taxon>Deinococci</taxon>
        <taxon>Thermales</taxon>
        <taxon>Thermaceae</taxon>
        <taxon>Thermus</taxon>
    </lineage>
</organism>